<reference evidence="2" key="1">
    <citation type="journal article" date="2020" name="mSystems">
        <title>Genome- and Community-Level Interaction Insights into Carbon Utilization and Element Cycling Functions of Hydrothermarchaeota in Hydrothermal Sediment.</title>
        <authorList>
            <person name="Zhou Z."/>
            <person name="Liu Y."/>
            <person name="Xu W."/>
            <person name="Pan J."/>
            <person name="Luo Z.H."/>
            <person name="Li M."/>
        </authorList>
    </citation>
    <scope>NUCLEOTIDE SEQUENCE [LARGE SCALE GENOMIC DNA]</scope>
    <source>
        <strain evidence="2">SpSt-418</strain>
    </source>
</reference>
<dbReference type="Gene3D" id="3.40.630.90">
    <property type="match status" value="1"/>
</dbReference>
<evidence type="ECO:0000259" key="1">
    <source>
        <dbReference type="PROSITE" id="PS51186"/>
    </source>
</evidence>
<dbReference type="PROSITE" id="PS51186">
    <property type="entry name" value="GNAT"/>
    <property type="match status" value="1"/>
</dbReference>
<dbReference type="EMBL" id="DSRU01000248">
    <property type="protein sequence ID" value="HFM99483.1"/>
    <property type="molecule type" value="Genomic_DNA"/>
</dbReference>
<proteinExistence type="predicted"/>
<dbReference type="Pfam" id="PF18014">
    <property type="entry name" value="Acetyltransf_18"/>
    <property type="match status" value="1"/>
</dbReference>
<organism evidence="2">
    <name type="scientific">Oscillatoriales cyanobacterium SpSt-418</name>
    <dbReference type="NCBI Taxonomy" id="2282169"/>
    <lineage>
        <taxon>Bacteria</taxon>
        <taxon>Bacillati</taxon>
        <taxon>Cyanobacteriota</taxon>
        <taxon>Cyanophyceae</taxon>
        <taxon>Oscillatoriophycideae</taxon>
        <taxon>Oscillatoriales</taxon>
    </lineage>
</organism>
<dbReference type="PANTHER" id="PTHR47237">
    <property type="entry name" value="SLL0310 PROTEIN"/>
    <property type="match status" value="1"/>
</dbReference>
<gene>
    <name evidence="2" type="ORF">ENR64_17310</name>
</gene>
<dbReference type="Pfam" id="PF00583">
    <property type="entry name" value="Acetyltransf_1"/>
    <property type="match status" value="1"/>
</dbReference>
<dbReference type="InterPro" id="IPR041496">
    <property type="entry name" value="YitH/HolE_GNAT"/>
</dbReference>
<dbReference type="PANTHER" id="PTHR47237:SF1">
    <property type="entry name" value="SLL0310 PROTEIN"/>
    <property type="match status" value="1"/>
</dbReference>
<keyword evidence="2" id="KW-0808">Transferase</keyword>
<name>A0A7C3KFY3_9CYAN</name>
<evidence type="ECO:0000313" key="2">
    <source>
        <dbReference type="EMBL" id="HFM99483.1"/>
    </source>
</evidence>
<dbReference type="InterPro" id="IPR016181">
    <property type="entry name" value="Acyl_CoA_acyltransferase"/>
</dbReference>
<dbReference type="Gene3D" id="3.40.630.30">
    <property type="match status" value="1"/>
</dbReference>
<protein>
    <submittedName>
        <fullName evidence="2">GNAT family N-acetyltransferase</fullName>
    </submittedName>
</protein>
<dbReference type="InterPro" id="IPR052729">
    <property type="entry name" value="Acyl/Acetyltrans_Enzymes"/>
</dbReference>
<dbReference type="GO" id="GO:0016747">
    <property type="term" value="F:acyltransferase activity, transferring groups other than amino-acyl groups"/>
    <property type="evidence" value="ECO:0007669"/>
    <property type="project" value="InterPro"/>
</dbReference>
<comment type="caution">
    <text evidence="2">The sequence shown here is derived from an EMBL/GenBank/DDBJ whole genome shotgun (WGS) entry which is preliminary data.</text>
</comment>
<dbReference type="SUPFAM" id="SSF55729">
    <property type="entry name" value="Acyl-CoA N-acyltransferases (Nat)"/>
    <property type="match status" value="1"/>
</dbReference>
<dbReference type="InterPro" id="IPR000182">
    <property type="entry name" value="GNAT_dom"/>
</dbReference>
<dbReference type="AlphaFoldDB" id="A0A7C3KFY3"/>
<feature type="domain" description="N-acetyltransferase" evidence="1">
    <location>
        <begin position="6"/>
        <end position="143"/>
    </location>
</feature>
<accession>A0A7C3KFY3</accession>
<dbReference type="CDD" id="cd04301">
    <property type="entry name" value="NAT_SF"/>
    <property type="match status" value="1"/>
</dbReference>
<sequence length="283" mass="31561">MSTHHYTIRTATRQEIDLLVGWAAAEGWNPGVFDADCFYTADSEGFFLGCLDDEPIASLSAVKYGNDFAFIGFYIVKPDYRSRGFGLQIWNTVLTLVKDRNAALDGVVAQQENYKKFGFRTAHRNIRYAGVGGGEFLHDEGLVELGKIPFEQVVAYDAAFFPGDRSRFIQQWVKQPHSAAFGVLADGQLIGYGMVRPSQTGYRIGPFFADSEAVAETLFLAFKSQVPTDTPFYLDVPEPNAAALRLVERYGMTPVFETARMYTKEIPELPLGRWFGVTTLEIG</sequence>